<feature type="domain" description="Reverse transcriptase" evidence="1">
    <location>
        <begin position="1"/>
        <end position="78"/>
    </location>
</feature>
<name>A0AAP0D8V4_9ASTR</name>
<sequence>MLFADDIVLVAESKRTLNERLEEWRVALESKGLRISRSKTEYLHCDFSGATNIEDVRIMIEGQAVPLVTKFKYLGSFMQSDGDIDSDVAHRIRVGWCRWRAATGILCDRRFPVKLKGKFYKVVVRSAMLYGSESWAIKKTQVRKLEVAEMRMLRWMSGHTRLDKIRNEVFRTNFEVACISEKFREGRLRWFGHVKRRQLTAPVRAVDSISVEGRRGRGRLKMSWDERIRQDLLDLHLSEDMVEERAEWRRRIKAKGV</sequence>
<evidence type="ECO:0000259" key="1">
    <source>
        <dbReference type="PROSITE" id="PS50878"/>
    </source>
</evidence>
<evidence type="ECO:0000313" key="3">
    <source>
        <dbReference type="Proteomes" id="UP001408789"/>
    </source>
</evidence>
<organism evidence="2 3">
    <name type="scientific">Deinandra increscens subsp. villosa</name>
    <dbReference type="NCBI Taxonomy" id="3103831"/>
    <lineage>
        <taxon>Eukaryota</taxon>
        <taxon>Viridiplantae</taxon>
        <taxon>Streptophyta</taxon>
        <taxon>Embryophyta</taxon>
        <taxon>Tracheophyta</taxon>
        <taxon>Spermatophyta</taxon>
        <taxon>Magnoliopsida</taxon>
        <taxon>eudicotyledons</taxon>
        <taxon>Gunneridae</taxon>
        <taxon>Pentapetalae</taxon>
        <taxon>asterids</taxon>
        <taxon>campanulids</taxon>
        <taxon>Asterales</taxon>
        <taxon>Asteraceae</taxon>
        <taxon>Asteroideae</taxon>
        <taxon>Heliantheae alliance</taxon>
        <taxon>Madieae</taxon>
        <taxon>Madiinae</taxon>
        <taxon>Deinandra</taxon>
    </lineage>
</organism>
<proteinExistence type="predicted"/>
<dbReference type="PROSITE" id="PS50878">
    <property type="entry name" value="RT_POL"/>
    <property type="match status" value="1"/>
</dbReference>
<gene>
    <name evidence="2" type="ORF">SSX86_010921</name>
</gene>
<reference evidence="2 3" key="1">
    <citation type="submission" date="2024-04" db="EMBL/GenBank/DDBJ databases">
        <title>The reference genome of an endangered Asteraceae, Deinandra increscens subsp. villosa, native to the Central Coast of California.</title>
        <authorList>
            <person name="Guilliams M."/>
            <person name="Hasenstab-Lehman K."/>
            <person name="Meyer R."/>
            <person name="Mcevoy S."/>
        </authorList>
    </citation>
    <scope>NUCLEOTIDE SEQUENCE [LARGE SCALE GENOMIC DNA]</scope>
    <source>
        <tissue evidence="2">Leaf</tissue>
    </source>
</reference>
<evidence type="ECO:0000313" key="2">
    <source>
        <dbReference type="EMBL" id="KAK9070519.1"/>
    </source>
</evidence>
<dbReference type="AlphaFoldDB" id="A0AAP0D8V4"/>
<dbReference type="PANTHER" id="PTHR46238">
    <property type="entry name" value="REVERSE TRANSCRIPTASE DOMAIN-CONTAINING PROTEIN"/>
    <property type="match status" value="1"/>
</dbReference>
<protein>
    <recommendedName>
        <fullName evidence="1">Reverse transcriptase domain-containing protein</fullName>
    </recommendedName>
</protein>
<keyword evidence="3" id="KW-1185">Reference proteome</keyword>
<dbReference type="EMBL" id="JBCNJP010000012">
    <property type="protein sequence ID" value="KAK9070519.1"/>
    <property type="molecule type" value="Genomic_DNA"/>
</dbReference>
<comment type="caution">
    <text evidence="2">The sequence shown here is derived from an EMBL/GenBank/DDBJ whole genome shotgun (WGS) entry which is preliminary data.</text>
</comment>
<accession>A0AAP0D8V4</accession>
<dbReference type="PANTHER" id="PTHR46238:SF8">
    <property type="entry name" value="ENDONUCLEASE_EXONUCLEASE_PHOSPHATASE DOMAIN-CONTAINING PROTEIN"/>
    <property type="match status" value="1"/>
</dbReference>
<dbReference type="Proteomes" id="UP001408789">
    <property type="component" value="Unassembled WGS sequence"/>
</dbReference>
<dbReference type="InterPro" id="IPR000477">
    <property type="entry name" value="RT_dom"/>
</dbReference>